<dbReference type="EMBL" id="LXKT01000029">
    <property type="protein sequence ID" value="OCJ32842.1"/>
    <property type="molecule type" value="Genomic_DNA"/>
</dbReference>
<dbReference type="GO" id="GO:0016491">
    <property type="term" value="F:oxidoreductase activity"/>
    <property type="evidence" value="ECO:0007669"/>
    <property type="project" value="UniProtKB-KW"/>
</dbReference>
<organism evidence="3 4">
    <name type="scientific">Agrobacterium tumefaciens</name>
    <dbReference type="NCBI Taxonomy" id="358"/>
    <lineage>
        <taxon>Bacteria</taxon>
        <taxon>Pseudomonadati</taxon>
        <taxon>Pseudomonadota</taxon>
        <taxon>Alphaproteobacteria</taxon>
        <taxon>Hyphomicrobiales</taxon>
        <taxon>Rhizobiaceae</taxon>
        <taxon>Rhizobium/Agrobacterium group</taxon>
        <taxon>Agrobacterium</taxon>
        <taxon>Agrobacterium tumefaciens complex</taxon>
    </lineage>
</organism>
<evidence type="ECO:0000256" key="1">
    <source>
        <dbReference type="ARBA" id="ARBA00006484"/>
    </source>
</evidence>
<evidence type="ECO:0000313" key="4">
    <source>
        <dbReference type="Proteomes" id="UP000093451"/>
    </source>
</evidence>
<dbReference type="PANTHER" id="PTHR43477">
    <property type="entry name" value="DIHYDROANTICAPSIN 7-DEHYDROGENASE"/>
    <property type="match status" value="1"/>
</dbReference>
<dbReference type="InterPro" id="IPR036291">
    <property type="entry name" value="NAD(P)-bd_dom_sf"/>
</dbReference>
<gene>
    <name evidence="3" type="ORF">A6U91_21950</name>
</gene>
<reference evidence="3 4" key="1">
    <citation type="journal article" date="2016" name="PeerJ">
        <title>Gall-ID: tools for genotyping gall-causing phytopathogenic bacteria.</title>
        <authorList>
            <person name="Davis E.W.II."/>
            <person name="Weisberg A.J."/>
            <person name="Tabima J.F."/>
            <person name="Grunwald N.J."/>
            <person name="Chang J.H."/>
        </authorList>
    </citation>
    <scope>NUCLEOTIDE SEQUENCE [LARGE SCALE GENOMIC DNA]</scope>
    <source>
        <strain evidence="3 4">N2/73</strain>
    </source>
</reference>
<dbReference type="InterPro" id="IPR020904">
    <property type="entry name" value="Sc_DH/Rdtase_CS"/>
</dbReference>
<sequence>MKGLEGKRAIVTGAASGIGRSTSLRLAREGAAVLAIDQEPMKPGMLEEPVAEKIRSLVADIGDPAITEKINDVIGSNARIDVLINCAARGGGKLAEHTSEEELSNFLDLNVVAQFRLCRHAISRMAGGGVIVNVGSMFGETGASAMAAYSISKAAVSGMTRQLATDYGPMGVRVVAVAPGLIETPRTADRMKSDPWLTANLVGRSALRRAGSAEDVASAIVFLASDEAAYITGVVLPVDGGWSVAGLPREKN</sequence>
<dbReference type="AlphaFoldDB" id="A0AB36EBQ2"/>
<dbReference type="Pfam" id="PF13561">
    <property type="entry name" value="adh_short_C2"/>
    <property type="match status" value="1"/>
</dbReference>
<comment type="caution">
    <text evidence="3">The sequence shown here is derived from an EMBL/GenBank/DDBJ whole genome shotgun (WGS) entry which is preliminary data.</text>
</comment>
<accession>A0AB36EBQ2</accession>
<dbReference type="InterPro" id="IPR002347">
    <property type="entry name" value="SDR_fam"/>
</dbReference>
<proteinExistence type="inferred from homology"/>
<dbReference type="PRINTS" id="PR00081">
    <property type="entry name" value="GDHRDH"/>
</dbReference>
<dbReference type="FunFam" id="3.40.50.720:FF:000084">
    <property type="entry name" value="Short-chain dehydrogenase reductase"/>
    <property type="match status" value="1"/>
</dbReference>
<dbReference type="SUPFAM" id="SSF51735">
    <property type="entry name" value="NAD(P)-binding Rossmann-fold domains"/>
    <property type="match status" value="1"/>
</dbReference>
<evidence type="ECO:0000256" key="2">
    <source>
        <dbReference type="ARBA" id="ARBA00023002"/>
    </source>
</evidence>
<comment type="similarity">
    <text evidence="1">Belongs to the short-chain dehydrogenases/reductases (SDR) family.</text>
</comment>
<dbReference type="InterPro" id="IPR051122">
    <property type="entry name" value="SDR_DHRS6-like"/>
</dbReference>
<dbReference type="PROSITE" id="PS00061">
    <property type="entry name" value="ADH_SHORT"/>
    <property type="match status" value="1"/>
</dbReference>
<evidence type="ECO:0000313" key="3">
    <source>
        <dbReference type="EMBL" id="OCJ32842.1"/>
    </source>
</evidence>
<dbReference type="PANTHER" id="PTHR43477:SF1">
    <property type="entry name" value="DIHYDROANTICAPSIN 7-DEHYDROGENASE"/>
    <property type="match status" value="1"/>
</dbReference>
<keyword evidence="2" id="KW-0560">Oxidoreductase</keyword>
<name>A0AB36EBQ2_AGRTU</name>
<dbReference type="Proteomes" id="UP000093451">
    <property type="component" value="Unassembled WGS sequence"/>
</dbReference>
<protein>
    <recommendedName>
        <fullName evidence="5">SDR family oxidoreductase</fullName>
    </recommendedName>
</protein>
<dbReference type="PRINTS" id="PR00080">
    <property type="entry name" value="SDRFAMILY"/>
</dbReference>
<evidence type="ECO:0008006" key="5">
    <source>
        <dbReference type="Google" id="ProtNLM"/>
    </source>
</evidence>
<dbReference type="Gene3D" id="3.40.50.720">
    <property type="entry name" value="NAD(P)-binding Rossmann-like Domain"/>
    <property type="match status" value="1"/>
</dbReference>
<dbReference type="RefSeq" id="WP_065689150.1">
    <property type="nucleotide sequence ID" value="NZ_JBFDVB010000023.1"/>
</dbReference>
<dbReference type="CDD" id="cd05233">
    <property type="entry name" value="SDR_c"/>
    <property type="match status" value="1"/>
</dbReference>